<organism evidence="2 3">
    <name type="scientific">Lactuca saligna</name>
    <name type="common">Willowleaf lettuce</name>
    <dbReference type="NCBI Taxonomy" id="75948"/>
    <lineage>
        <taxon>Eukaryota</taxon>
        <taxon>Viridiplantae</taxon>
        <taxon>Streptophyta</taxon>
        <taxon>Embryophyta</taxon>
        <taxon>Tracheophyta</taxon>
        <taxon>Spermatophyta</taxon>
        <taxon>Magnoliopsida</taxon>
        <taxon>eudicotyledons</taxon>
        <taxon>Gunneridae</taxon>
        <taxon>Pentapetalae</taxon>
        <taxon>asterids</taxon>
        <taxon>campanulids</taxon>
        <taxon>Asterales</taxon>
        <taxon>Asteraceae</taxon>
        <taxon>Cichorioideae</taxon>
        <taxon>Cichorieae</taxon>
        <taxon>Lactucinae</taxon>
        <taxon>Lactuca</taxon>
    </lineage>
</organism>
<dbReference type="EMBL" id="OX465083">
    <property type="protein sequence ID" value="CAI9294500.1"/>
    <property type="molecule type" value="Genomic_DNA"/>
</dbReference>
<accession>A0AA35ZKT2</accession>
<dbReference type="InterPro" id="IPR035979">
    <property type="entry name" value="RBD_domain_sf"/>
</dbReference>
<gene>
    <name evidence="2" type="ORF">LSALG_LOCUS33478</name>
</gene>
<dbReference type="SUPFAM" id="SSF54928">
    <property type="entry name" value="RNA-binding domain, RBD"/>
    <property type="match status" value="1"/>
</dbReference>
<dbReference type="AlphaFoldDB" id="A0AA35ZKT2"/>
<feature type="compositionally biased region" description="Polar residues" evidence="1">
    <location>
        <begin position="316"/>
        <end position="326"/>
    </location>
</feature>
<keyword evidence="3" id="KW-1185">Reference proteome</keyword>
<evidence type="ECO:0008006" key="4">
    <source>
        <dbReference type="Google" id="ProtNLM"/>
    </source>
</evidence>
<protein>
    <recommendedName>
        <fullName evidence="4">DUF4283 domain-containing protein</fullName>
    </recommendedName>
</protein>
<dbReference type="Proteomes" id="UP001177003">
    <property type="component" value="Chromosome 7"/>
</dbReference>
<evidence type="ECO:0000313" key="2">
    <source>
        <dbReference type="EMBL" id="CAI9294500.1"/>
    </source>
</evidence>
<dbReference type="PANTHER" id="PTHR34427">
    <property type="entry name" value="DUF4283 DOMAIN PROTEIN"/>
    <property type="match status" value="1"/>
</dbReference>
<sequence length="464" mass="52230">MEREIQEGWNQVHQRKKFGREFDINGKTVTFYVQNFPPDWNEVALWRMFSRFGIVVDVCIAKKLIRLKKIFGKEIVTRRKNPQDVESILTPSARNPCTHARSFVDVVKGTNKDRKEKIEAKETKTTGKSIKLLSFGMPIDPIKILGGLNMLLEFESTSEKEEFLNNGKEIWQPWFKNVTSWEIKHNFNERIASLIIQGVPQHAWCEEVFNIIASKWGLVVIPEECDIDSPNLAFGRVGILASHLGSISSFITIMVDGTPYMINVMEDIFESLKLSPVLGANDFYQKMTWWDEDSIGENDSLNSEVPIQPEHMLASPESSPTKFQQPSHREREEEQSYGNVLGYGTKESPRNSKSGEPQMASVPPLSSDLGTAMSGNTPSLCLNRKWAHSSLNTNGHHPSNSLDLNRAPSQSIPSKSSDPHSGRINRPSTPVHPCLHNVPSPIQITPFTLPIGVRQNSQGDLSRS</sequence>
<feature type="region of interest" description="Disordered" evidence="1">
    <location>
        <begin position="310"/>
        <end position="373"/>
    </location>
</feature>
<reference evidence="2" key="1">
    <citation type="submission" date="2023-04" db="EMBL/GenBank/DDBJ databases">
        <authorList>
            <person name="Vijverberg K."/>
            <person name="Xiong W."/>
            <person name="Schranz E."/>
        </authorList>
    </citation>
    <scope>NUCLEOTIDE SEQUENCE</scope>
</reference>
<evidence type="ECO:0000313" key="3">
    <source>
        <dbReference type="Proteomes" id="UP001177003"/>
    </source>
</evidence>
<feature type="region of interest" description="Disordered" evidence="1">
    <location>
        <begin position="392"/>
        <end position="440"/>
    </location>
</feature>
<dbReference type="CDD" id="cd00590">
    <property type="entry name" value="RRM_SF"/>
    <property type="match status" value="1"/>
</dbReference>
<dbReference type="GO" id="GO:0003676">
    <property type="term" value="F:nucleic acid binding"/>
    <property type="evidence" value="ECO:0007669"/>
    <property type="project" value="InterPro"/>
</dbReference>
<feature type="compositionally biased region" description="Polar residues" evidence="1">
    <location>
        <begin position="392"/>
        <end position="416"/>
    </location>
</feature>
<dbReference type="PANTHER" id="PTHR34427:SF5">
    <property type="entry name" value="DUF4283 DOMAIN-CONTAINING PROTEIN"/>
    <property type="match status" value="1"/>
</dbReference>
<evidence type="ECO:0000256" key="1">
    <source>
        <dbReference type="SAM" id="MobiDB-lite"/>
    </source>
</evidence>
<name>A0AA35ZKT2_LACSI</name>
<proteinExistence type="predicted"/>